<gene>
    <name evidence="5" type="ORF">G4952_03445</name>
</gene>
<keyword evidence="3" id="KW-1133">Transmembrane helix</keyword>
<dbReference type="SUPFAM" id="SSF56300">
    <property type="entry name" value="Metallo-dependent phosphatases"/>
    <property type="match status" value="1"/>
</dbReference>
<dbReference type="InterPro" id="IPR004843">
    <property type="entry name" value="Calcineurin-like_PHP"/>
</dbReference>
<dbReference type="InterPro" id="IPR041796">
    <property type="entry name" value="Mre11_N"/>
</dbReference>
<dbReference type="InterPro" id="IPR029052">
    <property type="entry name" value="Metallo-depent_PP-like"/>
</dbReference>
<dbReference type="Gene3D" id="3.60.21.10">
    <property type="match status" value="1"/>
</dbReference>
<dbReference type="Pfam" id="PF00149">
    <property type="entry name" value="Metallophos"/>
    <property type="match status" value="1"/>
</dbReference>
<dbReference type="PANTHER" id="PTHR30337">
    <property type="entry name" value="COMPONENT OF ATP-DEPENDENT DSDNA EXONUCLEASE"/>
    <property type="match status" value="1"/>
</dbReference>
<evidence type="ECO:0000256" key="3">
    <source>
        <dbReference type="SAM" id="Phobius"/>
    </source>
</evidence>
<dbReference type="EMBL" id="JAAIPF010000005">
    <property type="protein sequence ID" value="NSF72889.1"/>
    <property type="molecule type" value="Genomic_DNA"/>
</dbReference>
<organism evidence="5 6">
    <name type="scientific">Blautia wexlerae</name>
    <dbReference type="NCBI Taxonomy" id="418240"/>
    <lineage>
        <taxon>Bacteria</taxon>
        <taxon>Bacillati</taxon>
        <taxon>Bacillota</taxon>
        <taxon>Clostridia</taxon>
        <taxon>Lachnospirales</taxon>
        <taxon>Lachnospiraceae</taxon>
        <taxon>Blautia</taxon>
    </lineage>
</organism>
<evidence type="ECO:0000259" key="4">
    <source>
        <dbReference type="Pfam" id="PF00149"/>
    </source>
</evidence>
<sequence>MRFIHLADVHLGAVPDRGCSWSSRREEEIWETFRRVIAGIRENPVDLLFIAGDLFHHQPLLRELKEVNNLFSSIPDTRVYLMAGNHDYLKENSFYRGFQWSSNVFFFEKEELTCVKDEKLDVYIYGLSYEHQEIEEPLYDSVSPRAEEGIHILLAHGGDAKHIPVNMGAVSGAGFDYIALGHLHEPQILIPDKAAYAGALEPVDREDMGPHGYMEGELENGSLKTRFVPFACRSYEQITLMLREDSTQASAENMLKADLAQKGRMNIYKIFIRGNRTPGFWLLPEKLKTFGIISEVVDESRPSYDLEMMEKQYSGTLIGDYIRYFPENNRTETEEKALYYGIQALMETGRFSGMKGEPEKEAGYSLDLERSMQMLKMSRKGFLVQQERRRRDEEGELQKLLTNVEHVQREMNTLKGNLDQIEEKENSLHMRPGDETGVAILDRKTERARKKRDFYTAGMILSAVLGIILLVAATVFTDSAVLELGILVIAALGVCVFGTGRMKGARELQKRGRMKAKWLSRQQELKKNREELQREYCERKVSLGNLQEEYREYEDRICLIAREEIDIKALNLAMGVIKRYWGDAKSGSSSGAHGFGS</sequence>
<evidence type="ECO:0000313" key="6">
    <source>
        <dbReference type="Proteomes" id="UP000822152"/>
    </source>
</evidence>
<reference evidence="5 6" key="1">
    <citation type="journal article" date="2020" name="Cell Host Microbe">
        <title>Functional and Genomic Variation between Human-Derived Isolates of Lachnospiraceae Reveals Inter- and Intra-Species Diversity.</title>
        <authorList>
            <person name="Sorbara M.T."/>
            <person name="Littmann E.R."/>
            <person name="Fontana E."/>
            <person name="Moody T.U."/>
            <person name="Kohout C.E."/>
            <person name="Gjonbalaj M."/>
            <person name="Eaton V."/>
            <person name="Seok R."/>
            <person name="Leiner I.M."/>
            <person name="Pamer E.G."/>
        </authorList>
    </citation>
    <scope>NUCLEOTIDE SEQUENCE [LARGE SCALE GENOMIC DNA]</scope>
    <source>
        <strain evidence="5 6">MSK.20.11</strain>
    </source>
</reference>
<keyword evidence="3" id="KW-0812">Transmembrane</keyword>
<feature type="transmembrane region" description="Helical" evidence="3">
    <location>
        <begin position="482"/>
        <end position="500"/>
    </location>
</feature>
<evidence type="ECO:0000256" key="2">
    <source>
        <dbReference type="SAM" id="Coils"/>
    </source>
</evidence>
<dbReference type="RefSeq" id="WP_173742631.1">
    <property type="nucleotide sequence ID" value="NZ_JAAIPF010000005.1"/>
</dbReference>
<evidence type="ECO:0000256" key="1">
    <source>
        <dbReference type="ARBA" id="ARBA00022801"/>
    </source>
</evidence>
<dbReference type="InterPro" id="IPR050535">
    <property type="entry name" value="DNA_Repair-Maintenance_Comp"/>
</dbReference>
<protein>
    <recommendedName>
        <fullName evidence="4">Calcineurin-like phosphoesterase domain-containing protein</fullName>
    </recommendedName>
</protein>
<proteinExistence type="predicted"/>
<comment type="caution">
    <text evidence="5">The sequence shown here is derived from an EMBL/GenBank/DDBJ whole genome shotgun (WGS) entry which is preliminary data.</text>
</comment>
<keyword evidence="3" id="KW-0472">Membrane</keyword>
<evidence type="ECO:0000313" key="5">
    <source>
        <dbReference type="EMBL" id="NSF72889.1"/>
    </source>
</evidence>
<accession>A0ABX2GKP0</accession>
<dbReference type="Proteomes" id="UP000822152">
    <property type="component" value="Unassembled WGS sequence"/>
</dbReference>
<dbReference type="PANTHER" id="PTHR30337:SF8">
    <property type="entry name" value="BLL4141 PROTEIN"/>
    <property type="match status" value="1"/>
</dbReference>
<feature type="coiled-coil region" evidence="2">
    <location>
        <begin position="383"/>
        <end position="424"/>
    </location>
</feature>
<keyword evidence="6" id="KW-1185">Reference proteome</keyword>
<feature type="transmembrane region" description="Helical" evidence="3">
    <location>
        <begin position="454"/>
        <end position="476"/>
    </location>
</feature>
<feature type="domain" description="Calcineurin-like phosphoesterase" evidence="4">
    <location>
        <begin position="1"/>
        <end position="186"/>
    </location>
</feature>
<keyword evidence="2" id="KW-0175">Coiled coil</keyword>
<name>A0ABX2GKP0_9FIRM</name>
<keyword evidence="1" id="KW-0378">Hydrolase</keyword>
<dbReference type="CDD" id="cd00840">
    <property type="entry name" value="MPP_Mre11_N"/>
    <property type="match status" value="1"/>
</dbReference>